<comment type="catalytic activity">
    <reaction evidence="8">
        <text>tRNA(Val) + L-valine + ATP = L-valyl-tRNA(Val) + AMP + diphosphate</text>
        <dbReference type="Rhea" id="RHEA:10704"/>
        <dbReference type="Rhea" id="RHEA-COMP:9672"/>
        <dbReference type="Rhea" id="RHEA-COMP:9708"/>
        <dbReference type="ChEBI" id="CHEBI:30616"/>
        <dbReference type="ChEBI" id="CHEBI:33019"/>
        <dbReference type="ChEBI" id="CHEBI:57762"/>
        <dbReference type="ChEBI" id="CHEBI:78442"/>
        <dbReference type="ChEBI" id="CHEBI:78537"/>
        <dbReference type="ChEBI" id="CHEBI:456215"/>
        <dbReference type="EC" id="6.1.1.9"/>
    </reaction>
</comment>
<accession>A0A1F4VFK8</accession>
<dbReference type="NCBIfam" id="TIGR00422">
    <property type="entry name" value="valS"/>
    <property type="match status" value="1"/>
</dbReference>
<evidence type="ECO:0000256" key="8">
    <source>
        <dbReference type="ARBA" id="ARBA00047552"/>
    </source>
</evidence>
<evidence type="ECO:0000256" key="6">
    <source>
        <dbReference type="ARBA" id="ARBA00022917"/>
    </source>
</evidence>
<dbReference type="PANTHER" id="PTHR11946">
    <property type="entry name" value="VALYL-TRNA SYNTHETASES"/>
    <property type="match status" value="1"/>
</dbReference>
<organism evidence="13 14">
    <name type="scientific">candidate division WWE3 bacterium RIFCSPLOWO2_01_FULL_41_18</name>
    <dbReference type="NCBI Taxonomy" id="1802625"/>
    <lineage>
        <taxon>Bacteria</taxon>
        <taxon>Katanobacteria</taxon>
    </lineage>
</organism>
<keyword evidence="2" id="KW-0963">Cytoplasm</keyword>
<gene>
    <name evidence="13" type="ORF">A3A78_02625</name>
</gene>
<evidence type="ECO:0000256" key="3">
    <source>
        <dbReference type="ARBA" id="ARBA00022598"/>
    </source>
</evidence>
<evidence type="ECO:0000313" key="13">
    <source>
        <dbReference type="EMBL" id="OGC55909.1"/>
    </source>
</evidence>
<keyword evidence="4 10" id="KW-0547">Nucleotide-binding</keyword>
<dbReference type="InterPro" id="IPR014729">
    <property type="entry name" value="Rossmann-like_a/b/a_fold"/>
</dbReference>
<evidence type="ECO:0000256" key="5">
    <source>
        <dbReference type="ARBA" id="ARBA00022840"/>
    </source>
</evidence>
<dbReference type="GO" id="GO:0005524">
    <property type="term" value="F:ATP binding"/>
    <property type="evidence" value="ECO:0007669"/>
    <property type="project" value="UniProtKB-KW"/>
</dbReference>
<dbReference type="InterPro" id="IPR033705">
    <property type="entry name" value="Anticodon_Ia_Val"/>
</dbReference>
<dbReference type="InterPro" id="IPR001412">
    <property type="entry name" value="aa-tRNA-synth_I_CS"/>
</dbReference>
<comment type="similarity">
    <text evidence="10">Belongs to the class-I aminoacyl-tRNA synthetase family.</text>
</comment>
<evidence type="ECO:0000259" key="11">
    <source>
        <dbReference type="Pfam" id="PF00133"/>
    </source>
</evidence>
<reference evidence="13 14" key="1">
    <citation type="journal article" date="2016" name="Nat. Commun.">
        <title>Thousands of microbial genomes shed light on interconnected biogeochemical processes in an aquifer system.</title>
        <authorList>
            <person name="Anantharaman K."/>
            <person name="Brown C.T."/>
            <person name="Hug L.A."/>
            <person name="Sharon I."/>
            <person name="Castelle C.J."/>
            <person name="Probst A.J."/>
            <person name="Thomas B.C."/>
            <person name="Singh A."/>
            <person name="Wilkins M.J."/>
            <person name="Karaoz U."/>
            <person name="Brodie E.L."/>
            <person name="Williams K.H."/>
            <person name="Hubbard S.S."/>
            <person name="Banfield J.F."/>
        </authorList>
    </citation>
    <scope>NUCLEOTIDE SEQUENCE [LARGE SCALE GENOMIC DNA]</scope>
</reference>
<dbReference type="SUPFAM" id="SSF50677">
    <property type="entry name" value="ValRS/IleRS/LeuRS editing domain"/>
    <property type="match status" value="1"/>
</dbReference>
<dbReference type="PANTHER" id="PTHR11946:SF93">
    <property type="entry name" value="VALINE--TRNA LIGASE, CHLOROPLASTIC_MITOCHONDRIAL 2"/>
    <property type="match status" value="1"/>
</dbReference>
<name>A0A1F4VFK8_UNCKA</name>
<dbReference type="AlphaFoldDB" id="A0A1F4VFK8"/>
<sequence>MKEAKMEKTYNPKDVEDRIYKMWEKGGYFAPKINTKKKPFTIILPPPNANAPLHLGHAMYTVEDTLIRWHRMLGDPTLWLPGADHAGFETQVVYEKELSKEGKSRFDYDRETLYQNIWDFVQKNKSTMENQLKRLGYSLDFSREKFTLDPDIVKTTYKTFKRLYDDGLLYRDARLVNYCTKHGTGFSDLEVEHEERDGFLYYIEFPVKGEESLIIATARPETIPGDIGVAVHPKDKRYKKYIGKIATNPVNGSSLPIVADGFVKMDFGTGVVKLTSAHDENDFDVCKKHKLPLIQVIGFDGKLTKEAGQFEGLKVLPAREKVLSYLKEKGLFKKEEPYKHAVSLCYKCGTILEPLPLPQWYIRMNDTKKSLSKVAVEKVKNGEIKIVPKRFEKVILRWLTNIKDWNISRQIVWGMRIPAWECKDCGSWVVTDGEAPVKCKCGSSNLVQDSDTFDTWFSSGQWPFSTLGYPNHPDYKYFYPTSVMETAYEIIFFWVARMIMLGVYVTGKIPFEIVYLHGLVRDPKGQKMSKSKNNVVDPMDLLDKYGADGVRMGLVMGNPAGSDQSLQEPKFIAARNFANKLWNIGRFILGKVEEFGDEAILNERADPKALKKEDQEILKKKIRLVNDASKSLKKFRLSDSLEAVYQFVWHEFADKYIESVKDRKDYEVFIPVLLEVYKDCIKLLHPFIPFVTEEIWEKVFVNEKTPLIVSLWPDRQD</sequence>
<dbReference type="GO" id="GO:0006438">
    <property type="term" value="P:valyl-tRNA aminoacylation"/>
    <property type="evidence" value="ECO:0007669"/>
    <property type="project" value="UniProtKB-UniRule"/>
</dbReference>
<dbReference type="InterPro" id="IPR002303">
    <property type="entry name" value="Valyl-tRNA_ligase"/>
</dbReference>
<dbReference type="GO" id="GO:0004832">
    <property type="term" value="F:valine-tRNA ligase activity"/>
    <property type="evidence" value="ECO:0007669"/>
    <property type="project" value="UniProtKB-UniRule"/>
</dbReference>
<dbReference type="EMBL" id="MEVI01000001">
    <property type="protein sequence ID" value="OGC55909.1"/>
    <property type="molecule type" value="Genomic_DNA"/>
</dbReference>
<dbReference type="InterPro" id="IPR013155">
    <property type="entry name" value="M/V/L/I-tRNA-synth_anticd-bd"/>
</dbReference>
<dbReference type="GO" id="GO:0002161">
    <property type="term" value="F:aminoacyl-tRNA deacylase activity"/>
    <property type="evidence" value="ECO:0007669"/>
    <property type="project" value="InterPro"/>
</dbReference>
<comment type="caution">
    <text evidence="13">The sequence shown here is derived from an EMBL/GenBank/DDBJ whole genome shotgun (WGS) entry which is preliminary data.</text>
</comment>
<keyword evidence="6 10" id="KW-0648">Protein biosynthesis</keyword>
<feature type="domain" description="Methionyl/Valyl/Leucyl/Isoleucyl-tRNA synthetase anticodon-binding" evidence="12">
    <location>
        <begin position="614"/>
        <end position="714"/>
    </location>
</feature>
<dbReference type="Proteomes" id="UP000176504">
    <property type="component" value="Unassembled WGS sequence"/>
</dbReference>
<dbReference type="Pfam" id="PF08264">
    <property type="entry name" value="Anticodon_1"/>
    <property type="match status" value="1"/>
</dbReference>
<dbReference type="GO" id="GO:0005829">
    <property type="term" value="C:cytosol"/>
    <property type="evidence" value="ECO:0007669"/>
    <property type="project" value="TreeGrafter"/>
</dbReference>
<evidence type="ECO:0000256" key="4">
    <source>
        <dbReference type="ARBA" id="ARBA00022741"/>
    </source>
</evidence>
<keyword evidence="5 10" id="KW-0067">ATP-binding</keyword>
<evidence type="ECO:0000313" key="14">
    <source>
        <dbReference type="Proteomes" id="UP000176504"/>
    </source>
</evidence>
<feature type="domain" description="Aminoacyl-tRNA synthetase class Ia" evidence="11">
    <location>
        <begin position="19"/>
        <end position="564"/>
    </location>
</feature>
<dbReference type="InterPro" id="IPR009008">
    <property type="entry name" value="Val/Leu/Ile-tRNA-synth_edit"/>
</dbReference>
<evidence type="ECO:0000256" key="10">
    <source>
        <dbReference type="RuleBase" id="RU363035"/>
    </source>
</evidence>
<dbReference type="InterPro" id="IPR002300">
    <property type="entry name" value="aa-tRNA-synth_Ia"/>
</dbReference>
<evidence type="ECO:0000259" key="12">
    <source>
        <dbReference type="Pfam" id="PF08264"/>
    </source>
</evidence>
<dbReference type="Pfam" id="PF00133">
    <property type="entry name" value="tRNA-synt_1"/>
    <property type="match status" value="1"/>
</dbReference>
<dbReference type="NCBIfam" id="NF004349">
    <property type="entry name" value="PRK05729.1"/>
    <property type="match status" value="1"/>
</dbReference>
<dbReference type="PROSITE" id="PS00178">
    <property type="entry name" value="AA_TRNA_LIGASE_I"/>
    <property type="match status" value="1"/>
</dbReference>
<evidence type="ECO:0000256" key="2">
    <source>
        <dbReference type="ARBA" id="ARBA00022490"/>
    </source>
</evidence>
<evidence type="ECO:0000256" key="1">
    <source>
        <dbReference type="ARBA" id="ARBA00013169"/>
    </source>
</evidence>
<dbReference type="InterPro" id="IPR009080">
    <property type="entry name" value="tRNAsynth_Ia_anticodon-bd"/>
</dbReference>
<dbReference type="SUPFAM" id="SSF47323">
    <property type="entry name" value="Anticodon-binding domain of a subclass of class I aminoacyl-tRNA synthetases"/>
    <property type="match status" value="1"/>
</dbReference>
<dbReference type="EC" id="6.1.1.9" evidence="1 9"/>
<keyword evidence="7 10" id="KW-0030">Aminoacyl-tRNA synthetase</keyword>
<dbReference type="Gene3D" id="1.10.730.10">
    <property type="entry name" value="Isoleucyl-tRNA Synthetase, Domain 1"/>
    <property type="match status" value="1"/>
</dbReference>
<evidence type="ECO:0000256" key="9">
    <source>
        <dbReference type="NCBIfam" id="TIGR00422"/>
    </source>
</evidence>
<dbReference type="SUPFAM" id="SSF52374">
    <property type="entry name" value="Nucleotidylyl transferase"/>
    <property type="match status" value="1"/>
</dbReference>
<dbReference type="Gene3D" id="3.40.50.620">
    <property type="entry name" value="HUPs"/>
    <property type="match status" value="2"/>
</dbReference>
<evidence type="ECO:0000256" key="7">
    <source>
        <dbReference type="ARBA" id="ARBA00023146"/>
    </source>
</evidence>
<keyword evidence="3 10" id="KW-0436">Ligase</keyword>
<proteinExistence type="inferred from homology"/>
<dbReference type="CDD" id="cd07962">
    <property type="entry name" value="Anticodon_Ia_Val"/>
    <property type="match status" value="1"/>
</dbReference>
<dbReference type="PRINTS" id="PR00986">
    <property type="entry name" value="TRNASYNTHVAL"/>
</dbReference>
<dbReference type="CDD" id="cd00817">
    <property type="entry name" value="ValRS_core"/>
    <property type="match status" value="1"/>
</dbReference>
<protein>
    <recommendedName>
        <fullName evidence="1 9">Valine--tRNA ligase</fullName>
        <ecNumber evidence="1 9">6.1.1.9</ecNumber>
    </recommendedName>
</protein>